<keyword evidence="1" id="KW-0472">Membrane</keyword>
<keyword evidence="1" id="KW-1133">Transmembrane helix</keyword>
<feature type="transmembrane region" description="Helical" evidence="1">
    <location>
        <begin position="189"/>
        <end position="222"/>
    </location>
</feature>
<feature type="transmembrane region" description="Helical" evidence="1">
    <location>
        <begin position="307"/>
        <end position="325"/>
    </location>
</feature>
<protein>
    <recommendedName>
        <fullName evidence="2">DUF6311 domain-containing protein</fullName>
    </recommendedName>
</protein>
<feature type="transmembrane region" description="Helical" evidence="1">
    <location>
        <begin position="136"/>
        <end position="154"/>
    </location>
</feature>
<feature type="transmembrane region" description="Helical" evidence="1">
    <location>
        <begin position="110"/>
        <end position="129"/>
    </location>
</feature>
<feature type="transmembrane region" description="Helical" evidence="1">
    <location>
        <begin position="378"/>
        <end position="401"/>
    </location>
</feature>
<comment type="caution">
    <text evidence="3">The sequence shown here is derived from an EMBL/GenBank/DDBJ whole genome shotgun (WGS) entry which is preliminary data.</text>
</comment>
<dbReference type="InterPro" id="IPR046278">
    <property type="entry name" value="DUF6311"/>
</dbReference>
<dbReference type="Proteomes" id="UP000587527">
    <property type="component" value="Unassembled WGS sequence"/>
</dbReference>
<keyword evidence="1" id="KW-0812">Transmembrane</keyword>
<feature type="transmembrane region" description="Helical" evidence="1">
    <location>
        <begin position="413"/>
        <end position="432"/>
    </location>
</feature>
<reference evidence="3 4" key="1">
    <citation type="submission" date="2020-08" db="EMBL/GenBank/DDBJ databases">
        <title>Sequencing the genomes of 1000 actinobacteria strains.</title>
        <authorList>
            <person name="Klenk H.-P."/>
        </authorList>
    </citation>
    <scope>NUCLEOTIDE SEQUENCE [LARGE SCALE GENOMIC DNA]</scope>
    <source>
        <strain evidence="3 4">DSM 45362</strain>
    </source>
</reference>
<sequence>MSPTPQPLPRRPRRADLIVAVIAVALAIWVTSALWLDPNGRAVAVNSGDQALFEWLLAFGGHSLVGLDNPLLTGLLNAPDQVNLAVNTSITVLAWLFAPVTFLFGPSVSFLAILTLNLAGSAYAWYWLFQRKLDMSPVAAGVAGIFAGFAPALVSHANSHLNWTAQWLIPLILANLMGLHRRPLRRGILLGLLVGVTFSIAAEALFFTALAWAVFLLVWVPARRDRLGAVVKPYLKGLGITAIVAGILLAYPLYLHFAGPQRYEGTGFDHRIHSEDVAAYGSFPKLSLAGALGLNSDLAPNPTEENSFFGLPLLLVAIACLILLWRLRPERRATLRALAVTGGVFALLSFGPRIKFAGTSIDIPLPYAFLGKLPVFDAALPARLALVVAPIIALILALALDELPRLPAGSRRVARPVLIAGLVAGLLPLFPIQIPAVERPRVPHFISSGEWKTVVPPGGVLVPVPLPSDVLPDGQRWQASALAADPTGEVFTVPAGFFLGPGGPDGRGRIGPVPRPTAALLEQVANTGEVPVVYPSMISAAQDDLAYWQADAVVLPTRPFGRAPIHTEALLETMTKLLGAPQRRDDVWVWQVS</sequence>
<evidence type="ECO:0000313" key="4">
    <source>
        <dbReference type="Proteomes" id="UP000587527"/>
    </source>
</evidence>
<feature type="domain" description="DUF6311" evidence="2">
    <location>
        <begin position="20"/>
        <end position="404"/>
    </location>
</feature>
<evidence type="ECO:0000259" key="2">
    <source>
        <dbReference type="Pfam" id="PF19830"/>
    </source>
</evidence>
<feature type="transmembrane region" description="Helical" evidence="1">
    <location>
        <begin position="337"/>
        <end position="358"/>
    </location>
</feature>
<name>A0A841BRS9_9ACTN</name>
<proteinExistence type="predicted"/>
<evidence type="ECO:0000313" key="3">
    <source>
        <dbReference type="EMBL" id="MBB5869511.1"/>
    </source>
</evidence>
<feature type="transmembrane region" description="Helical" evidence="1">
    <location>
        <begin position="55"/>
        <end position="72"/>
    </location>
</feature>
<dbReference type="EMBL" id="JACHMN010000002">
    <property type="protein sequence ID" value="MBB5869511.1"/>
    <property type="molecule type" value="Genomic_DNA"/>
</dbReference>
<organism evidence="3 4">
    <name type="scientific">Allocatelliglobosispora scoriae</name>
    <dbReference type="NCBI Taxonomy" id="643052"/>
    <lineage>
        <taxon>Bacteria</taxon>
        <taxon>Bacillati</taxon>
        <taxon>Actinomycetota</taxon>
        <taxon>Actinomycetes</taxon>
        <taxon>Micromonosporales</taxon>
        <taxon>Micromonosporaceae</taxon>
        <taxon>Allocatelliglobosispora</taxon>
    </lineage>
</organism>
<keyword evidence="4" id="KW-1185">Reference proteome</keyword>
<evidence type="ECO:0000256" key="1">
    <source>
        <dbReference type="SAM" id="Phobius"/>
    </source>
</evidence>
<dbReference type="RefSeq" id="WP_184836166.1">
    <property type="nucleotide sequence ID" value="NZ_JACHMN010000002.1"/>
</dbReference>
<dbReference type="Pfam" id="PF19830">
    <property type="entry name" value="DUF6311"/>
    <property type="match status" value="1"/>
</dbReference>
<accession>A0A841BRS9</accession>
<dbReference type="AlphaFoldDB" id="A0A841BRS9"/>
<feature type="transmembrane region" description="Helical" evidence="1">
    <location>
        <begin position="234"/>
        <end position="257"/>
    </location>
</feature>
<feature type="transmembrane region" description="Helical" evidence="1">
    <location>
        <begin position="17"/>
        <end position="35"/>
    </location>
</feature>
<feature type="transmembrane region" description="Helical" evidence="1">
    <location>
        <begin position="84"/>
        <end position="104"/>
    </location>
</feature>
<gene>
    <name evidence="3" type="ORF">F4553_002890</name>
</gene>